<organism evidence="2">
    <name type="scientific">freshwater metagenome</name>
    <dbReference type="NCBI Taxonomy" id="449393"/>
    <lineage>
        <taxon>unclassified sequences</taxon>
        <taxon>metagenomes</taxon>
        <taxon>ecological metagenomes</taxon>
    </lineage>
</organism>
<reference evidence="2" key="1">
    <citation type="submission" date="2020-05" db="EMBL/GenBank/DDBJ databases">
        <authorList>
            <person name="Chiriac C."/>
            <person name="Salcher M."/>
            <person name="Ghai R."/>
            <person name="Kavagutti S V."/>
        </authorList>
    </citation>
    <scope>NUCLEOTIDE SEQUENCE</scope>
</reference>
<feature type="transmembrane region" description="Helical" evidence="1">
    <location>
        <begin position="73"/>
        <end position="91"/>
    </location>
</feature>
<feature type="transmembrane region" description="Helical" evidence="1">
    <location>
        <begin position="170"/>
        <end position="188"/>
    </location>
</feature>
<evidence type="ECO:0000313" key="2">
    <source>
        <dbReference type="EMBL" id="CAB4641386.1"/>
    </source>
</evidence>
<accession>A0A6J6JWD6</accession>
<sequence>MITPGSKYFLGLTGLGLVSAVLYCFLVNPSDLGAYALFGLFISAALIAGFSIFTSDGDTDSVAEAVEANTETTAPSFWPIVFALGGALTLLGIATNEIVFVLGLAVLVGGAVEWVIDDWAEKASADTEFNSFVRHRAIGALDYPGIAAVVLGVVAFLFSRIMLTVSKDEASIIFIIVSALIFVTGFLLAAKPALRGKSTAIISVVGALVLAVAGVTSALNGEREELVKYAKEDPYSISHRECGKEAGEHYDHEANGSVSLRSGVVATIFVEGGKIRAQEVGLKRDVQAITIPRSNSTTILFRNLDSEEYRLVANLGEAKVGTTDVMEKVGTCTQLTGKNEEQALTVTIPKPSNPEAPYTLTVPGATGEIKVVVP</sequence>
<dbReference type="EMBL" id="CAEZVQ010000155">
    <property type="protein sequence ID" value="CAB4641386.1"/>
    <property type="molecule type" value="Genomic_DNA"/>
</dbReference>
<feature type="transmembrane region" description="Helical" evidence="1">
    <location>
        <begin position="32"/>
        <end position="53"/>
    </location>
</feature>
<proteinExistence type="predicted"/>
<feature type="transmembrane region" description="Helical" evidence="1">
    <location>
        <begin position="200"/>
        <end position="219"/>
    </location>
</feature>
<evidence type="ECO:0000256" key="1">
    <source>
        <dbReference type="SAM" id="Phobius"/>
    </source>
</evidence>
<feature type="transmembrane region" description="Helical" evidence="1">
    <location>
        <begin position="6"/>
        <end position="25"/>
    </location>
</feature>
<protein>
    <submittedName>
        <fullName evidence="2">Unannotated protein</fullName>
    </submittedName>
</protein>
<feature type="transmembrane region" description="Helical" evidence="1">
    <location>
        <begin position="98"/>
        <end position="116"/>
    </location>
</feature>
<keyword evidence="1" id="KW-0472">Membrane</keyword>
<feature type="transmembrane region" description="Helical" evidence="1">
    <location>
        <begin position="136"/>
        <end position="158"/>
    </location>
</feature>
<keyword evidence="1" id="KW-0812">Transmembrane</keyword>
<name>A0A6J6JWD6_9ZZZZ</name>
<dbReference type="AlphaFoldDB" id="A0A6J6JWD6"/>
<keyword evidence="1" id="KW-1133">Transmembrane helix</keyword>
<gene>
    <name evidence="2" type="ORF">UFOPK2086_01023</name>
</gene>